<evidence type="ECO:0000313" key="12">
    <source>
        <dbReference type="Proteomes" id="UP000738431"/>
    </source>
</evidence>
<dbReference type="Gene3D" id="2.120.10.60">
    <property type="entry name" value="Tricorn protease N-terminal domain"/>
    <property type="match status" value="1"/>
</dbReference>
<dbReference type="InterPro" id="IPR028204">
    <property type="entry name" value="Tricorn_C1"/>
</dbReference>
<dbReference type="InterPro" id="IPR005151">
    <property type="entry name" value="Tail-specific_protease"/>
</dbReference>
<dbReference type="CDD" id="cd10828">
    <property type="entry name" value="cpPDZ_Tricorn-protease"/>
    <property type="match status" value="1"/>
</dbReference>
<dbReference type="Pfam" id="PF14684">
    <property type="entry name" value="Tricorn_C1"/>
    <property type="match status" value="1"/>
</dbReference>
<evidence type="ECO:0000313" key="11">
    <source>
        <dbReference type="EMBL" id="WRQ86864.1"/>
    </source>
</evidence>
<evidence type="ECO:0000256" key="4">
    <source>
        <dbReference type="ARBA" id="ARBA00022670"/>
    </source>
</evidence>
<name>A0ABZ1C555_9BACT</name>
<dbReference type="PIRSF" id="PIRSF036421">
    <property type="entry name" value="Tricorn_protease"/>
    <property type="match status" value="1"/>
</dbReference>
<feature type="signal peptide" evidence="9">
    <location>
        <begin position="1"/>
        <end position="26"/>
    </location>
</feature>
<keyword evidence="9" id="KW-0732">Signal</keyword>
<keyword evidence="12" id="KW-1185">Reference proteome</keyword>
<dbReference type="PANTHER" id="PTHR43253:SF1">
    <property type="entry name" value="TRICORN PROTEASE HOMOLOG 2-RELATED"/>
    <property type="match status" value="1"/>
</dbReference>
<evidence type="ECO:0000256" key="1">
    <source>
        <dbReference type="ARBA" id="ARBA00004496"/>
    </source>
</evidence>
<dbReference type="SUPFAM" id="SSF52096">
    <property type="entry name" value="ClpP/crotonase"/>
    <property type="match status" value="1"/>
</dbReference>
<evidence type="ECO:0000256" key="8">
    <source>
        <dbReference type="SAM" id="MobiDB-lite"/>
    </source>
</evidence>
<feature type="domain" description="Tail specific protease" evidence="10">
    <location>
        <begin position="891"/>
        <end position="1084"/>
    </location>
</feature>
<evidence type="ECO:0000256" key="6">
    <source>
        <dbReference type="ARBA" id="ARBA00022825"/>
    </source>
</evidence>
<comment type="function">
    <text evidence="7">Degrades oligopeptides.</text>
</comment>
<dbReference type="InterPro" id="IPR015943">
    <property type="entry name" value="WD40/YVTN_repeat-like_dom_sf"/>
</dbReference>
<organism evidence="11 12">
    <name type="scientific">Actomonas aquatica</name>
    <dbReference type="NCBI Taxonomy" id="2866162"/>
    <lineage>
        <taxon>Bacteria</taxon>
        <taxon>Pseudomonadati</taxon>
        <taxon>Verrucomicrobiota</taxon>
        <taxon>Opitutia</taxon>
        <taxon>Opitutales</taxon>
        <taxon>Opitutaceae</taxon>
        <taxon>Actomonas</taxon>
    </lineage>
</organism>
<dbReference type="InterPro" id="IPR012393">
    <property type="entry name" value="Tricorn_protease"/>
</dbReference>
<evidence type="ECO:0000256" key="2">
    <source>
        <dbReference type="ARBA" id="ARBA00008524"/>
    </source>
</evidence>
<dbReference type="SMART" id="SM00245">
    <property type="entry name" value="TSPc"/>
    <property type="match status" value="1"/>
</dbReference>
<dbReference type="CDD" id="cd07562">
    <property type="entry name" value="Peptidase_S41_TRI"/>
    <property type="match status" value="1"/>
</dbReference>
<feature type="region of interest" description="Disordered" evidence="8">
    <location>
        <begin position="558"/>
        <end position="597"/>
    </location>
</feature>
<dbReference type="EMBL" id="CP139781">
    <property type="protein sequence ID" value="WRQ86864.1"/>
    <property type="molecule type" value="Genomic_DNA"/>
</dbReference>
<keyword evidence="4 7" id="KW-0645">Protease</keyword>
<dbReference type="SUPFAM" id="SSF82171">
    <property type="entry name" value="DPP6 N-terminal domain-like"/>
    <property type="match status" value="2"/>
</dbReference>
<dbReference type="InterPro" id="IPR029045">
    <property type="entry name" value="ClpP/crotonase-like_dom_sf"/>
</dbReference>
<keyword evidence="3 7" id="KW-0963">Cytoplasm</keyword>
<comment type="similarity">
    <text evidence="2 7">Belongs to the peptidase S41B family.</text>
</comment>
<evidence type="ECO:0000256" key="9">
    <source>
        <dbReference type="SAM" id="SignalP"/>
    </source>
</evidence>
<dbReference type="Gene3D" id="2.130.10.10">
    <property type="entry name" value="YVTN repeat-like/Quinoprotein amine dehydrogenase"/>
    <property type="match status" value="1"/>
</dbReference>
<dbReference type="PANTHER" id="PTHR43253">
    <property type="entry name" value="TRICORN PROTEASE HOMOLOG 2-RELATED"/>
    <property type="match status" value="1"/>
</dbReference>
<dbReference type="Pfam" id="PF14685">
    <property type="entry name" value="PDZ_Tricorn"/>
    <property type="match status" value="1"/>
</dbReference>
<protein>
    <recommendedName>
        <fullName evidence="7">Tricorn protease homolog</fullName>
        <ecNumber evidence="7">3.4.21.-</ecNumber>
    </recommendedName>
</protein>
<dbReference type="Pfam" id="PF26550">
    <property type="entry name" value="Tricorn_2nd"/>
    <property type="match status" value="1"/>
</dbReference>
<accession>A0ABZ1C555</accession>
<comment type="subcellular location">
    <subcellularLocation>
        <location evidence="1 7">Cytoplasm</location>
    </subcellularLocation>
</comment>
<dbReference type="Gene3D" id="3.30.750.44">
    <property type="match status" value="1"/>
</dbReference>
<proteinExistence type="inferred from homology"/>
<sequence>MHTLLGRSRYYLTSLLAILLSASVFAAGESSSSSTRLLRFPTTNGEQIVFSYAGQLYTVDVAGGTARRLTNTPGYAVFPRFSADGAQLAFTGQYDGNTEVYVMPATGGEPQRLTTSATLGRDDLADRMGPNNIVMAWRNTAPEIAFRSRAIEYNSFNGQLYTVGLDGDVPERLPVPRGGFLTFSPDDSKIAYNRIFREFRTWKHYRGGMADDVWILDLKSGELENLTNDPAQDIFPMWASDNHVYFVSERTPRANLFSVDLTTKEIKQLTHFTDFDVKFPSLGPDAVVFENAGQIWRFDLATQTAAVVPITVIDDRTDTRPSYRSVENYVESVSPSPDGARVTVVARGEVFTVPAQHGPTRNLSNTPGVHERSATWSPDGKWVAYLSDATGEFELYLRAQDGSGEATQLTDDATSYAFGIDWSPDSKKLLWADRDQRLRMVDVESKTVTDLATNPESPIYSYTWAPDSNWVAWVRNVAAGSTRVMLTNVTDGTEIAATDEWFNANSPAFSDDGKWLLFASARDFNPIYSDVEWNYAYMDMERVYMVALAKDTESPFAPRSDEVKIAEDKPADDAKSDADEKSDDEKKADDEDAEPAITVKVDTDGLYDRVIALPIEPSNYRSLYLVDGNVYYYREPGSAVTGGHGGEGFGGDSGRQPVIVRYSLEDREETVLGAYNGFEITADHKKMLVVAGHGSFSLIDLPAKGKIELKPENKISLSGLKMVVDPRAEWAQIFDESWRQMRDFFYDANMHGVDWQAMHDKYGALVPSVATRNDLTYLIGEMIGELHIGHAYVGGGDRNNAPRIQTGLLGAQVSRDEASRAYRIDHILPGANWHSNTRSPLTELGVNVSEGDYILAIDGRPVAEMNNLFEALIGKVGAQVKLTVNGTPTTEGARDVTIVPIGDEADLYYEQWVENNIDYVTERTDGRVGYLHIPDMGPPGLNAFVRRFYPQLNKDALIIDVRGNGGGNVSPMIIERLSREIAMIELRRGGTPRADPGGAIYGPKVMLMDEFSASDGDIVNHRFRAAGLGKLIGKRSWGGVVGIWGSLPFIDGGSLHKPESGPYALDGSKWVIEGHGVDPDIVVDNDPWKEFHGEDQQLDRGIEEVLAELEQVETGLPPPPPHPDKSL</sequence>
<dbReference type="InterPro" id="IPR029414">
    <property type="entry name" value="Tricorn_PDZ"/>
</dbReference>
<gene>
    <name evidence="11" type="ORF">K1X11_018790</name>
</gene>
<dbReference type="Pfam" id="PF03572">
    <property type="entry name" value="Peptidase_S41"/>
    <property type="match status" value="1"/>
</dbReference>
<dbReference type="SUPFAM" id="SSF50156">
    <property type="entry name" value="PDZ domain-like"/>
    <property type="match status" value="1"/>
</dbReference>
<feature type="chain" id="PRO_5047550093" description="Tricorn protease homolog" evidence="9">
    <location>
        <begin position="27"/>
        <end position="1127"/>
    </location>
</feature>
<keyword evidence="5 7" id="KW-0378">Hydrolase</keyword>
<dbReference type="Pfam" id="PF26549">
    <property type="entry name" value="Tricorn_N"/>
    <property type="match status" value="1"/>
</dbReference>
<evidence type="ECO:0000259" key="10">
    <source>
        <dbReference type="SMART" id="SM00245"/>
    </source>
</evidence>
<dbReference type="RefSeq" id="WP_221030699.1">
    <property type="nucleotide sequence ID" value="NZ_CP139781.1"/>
</dbReference>
<reference evidence="11 12" key="1">
    <citation type="submission" date="2023-12" db="EMBL/GenBank/DDBJ databases">
        <title>Description of an unclassified Opitutus bacterium of Verrucomicrobiota.</title>
        <authorList>
            <person name="Zhang D.-F."/>
        </authorList>
    </citation>
    <scope>NUCLEOTIDE SEQUENCE [LARGE SCALE GENOMIC DNA]</scope>
    <source>
        <strain evidence="11 12">WL0086</strain>
    </source>
</reference>
<keyword evidence="6 7" id="KW-0720">Serine protease</keyword>
<dbReference type="EC" id="3.4.21.-" evidence="7"/>
<dbReference type="Gene3D" id="3.90.226.10">
    <property type="entry name" value="2-enoyl-CoA Hydratase, Chain A, domain 1"/>
    <property type="match status" value="1"/>
</dbReference>
<dbReference type="InterPro" id="IPR036034">
    <property type="entry name" value="PDZ_sf"/>
</dbReference>
<dbReference type="Proteomes" id="UP000738431">
    <property type="component" value="Chromosome"/>
</dbReference>
<evidence type="ECO:0000256" key="3">
    <source>
        <dbReference type="ARBA" id="ARBA00022490"/>
    </source>
</evidence>
<evidence type="ECO:0000256" key="7">
    <source>
        <dbReference type="PIRNR" id="PIRNR036421"/>
    </source>
</evidence>
<dbReference type="Gene3D" id="2.30.42.10">
    <property type="match status" value="1"/>
</dbReference>
<feature type="compositionally biased region" description="Basic and acidic residues" evidence="8">
    <location>
        <begin position="559"/>
        <end position="589"/>
    </location>
</feature>
<evidence type="ECO:0000256" key="5">
    <source>
        <dbReference type="ARBA" id="ARBA00022801"/>
    </source>
</evidence>